<protein>
    <recommendedName>
        <fullName evidence="4">GAP family protein</fullName>
    </recommendedName>
</protein>
<dbReference type="AlphaFoldDB" id="A0A5Q2MPS0"/>
<gene>
    <name evidence="2" type="ORF">GEV26_12735</name>
</gene>
<evidence type="ECO:0000313" key="2">
    <source>
        <dbReference type="EMBL" id="QGG42160.1"/>
    </source>
</evidence>
<evidence type="ECO:0008006" key="4">
    <source>
        <dbReference type="Google" id="ProtNLM"/>
    </source>
</evidence>
<organism evidence="2 3">
    <name type="scientific">Aeromicrobium yanjiei</name>
    <dbReference type="NCBI Taxonomy" id="2662028"/>
    <lineage>
        <taxon>Bacteria</taxon>
        <taxon>Bacillati</taxon>
        <taxon>Actinomycetota</taxon>
        <taxon>Actinomycetes</taxon>
        <taxon>Propionibacteriales</taxon>
        <taxon>Nocardioidaceae</taxon>
        <taxon>Aeromicrobium</taxon>
    </lineage>
</organism>
<evidence type="ECO:0000313" key="3">
    <source>
        <dbReference type="Proteomes" id="UP000392064"/>
    </source>
</evidence>
<dbReference type="Pfam" id="PF11139">
    <property type="entry name" value="SfLAP"/>
    <property type="match status" value="1"/>
</dbReference>
<feature type="transmembrane region" description="Helical" evidence="1">
    <location>
        <begin position="45"/>
        <end position="67"/>
    </location>
</feature>
<feature type="transmembrane region" description="Helical" evidence="1">
    <location>
        <begin position="88"/>
        <end position="109"/>
    </location>
</feature>
<dbReference type="KEGG" id="aef:GEV26_12735"/>
<keyword evidence="1" id="KW-1133">Transmembrane helix</keyword>
<keyword evidence="3" id="KW-1185">Reference proteome</keyword>
<evidence type="ECO:0000256" key="1">
    <source>
        <dbReference type="SAM" id="Phobius"/>
    </source>
</evidence>
<feature type="transmembrane region" description="Helical" evidence="1">
    <location>
        <begin position="121"/>
        <end position="142"/>
    </location>
</feature>
<feature type="transmembrane region" description="Helical" evidence="1">
    <location>
        <begin position="244"/>
        <end position="263"/>
    </location>
</feature>
<dbReference type="EMBL" id="CP045737">
    <property type="protein sequence ID" value="QGG42160.1"/>
    <property type="molecule type" value="Genomic_DNA"/>
</dbReference>
<reference evidence="2 3" key="1">
    <citation type="submission" date="2019-11" db="EMBL/GenBank/DDBJ databases">
        <authorList>
            <person name="Li J."/>
        </authorList>
    </citation>
    <scope>NUCLEOTIDE SEQUENCE [LARGE SCALE GENOMIC DNA]</scope>
    <source>
        <strain evidence="2 3">MF47</strain>
    </source>
</reference>
<keyword evidence="1" id="KW-0812">Transmembrane</keyword>
<keyword evidence="1" id="KW-0472">Membrane</keyword>
<dbReference type="InterPro" id="IPR021315">
    <property type="entry name" value="Gap/Sap"/>
</dbReference>
<sequence length="268" mass="29139">MRVDDREQSTSPTRRFRWTRVGRVRQAMGDEDGQRSKTQAPHRRGYAFCLMISVLVLVIPLALAGAVSPVMLTEQTVLLAGRDGRRVAGCYAIGVGGTFLVLLWLMVAFGHSIALPKEPRLSASLDLVLGLLLILIAALLRYRRRRAPKAKKPRDYGLGLVQAFGFGVFSMATNFTTLAIMVPVAKEISASHLDVLGRLTVVCIVAVVGALPAWLPLAMTLVAPDPTRRGLQVLSDFIDRRGPLITILLLAAAGIFLVIRGLIHMIGL</sequence>
<feature type="transmembrane region" description="Helical" evidence="1">
    <location>
        <begin position="196"/>
        <end position="223"/>
    </location>
</feature>
<name>A0A5Q2MPS0_9ACTN</name>
<dbReference type="Proteomes" id="UP000392064">
    <property type="component" value="Chromosome"/>
</dbReference>
<feature type="transmembrane region" description="Helical" evidence="1">
    <location>
        <begin position="163"/>
        <end position="184"/>
    </location>
</feature>
<accession>A0A5Q2MPS0</accession>
<proteinExistence type="predicted"/>